<comment type="catalytic activity">
    <reaction evidence="1 7">
        <text>a ribonucleoside 5'-phosphate + H2O = a ribonucleoside + phosphate</text>
        <dbReference type="Rhea" id="RHEA:12484"/>
        <dbReference type="ChEBI" id="CHEBI:15377"/>
        <dbReference type="ChEBI" id="CHEBI:18254"/>
        <dbReference type="ChEBI" id="CHEBI:43474"/>
        <dbReference type="ChEBI" id="CHEBI:58043"/>
        <dbReference type="EC" id="3.1.3.5"/>
    </reaction>
</comment>
<dbReference type="PANTHER" id="PTHR30457">
    <property type="entry name" value="5'-NUCLEOTIDASE SURE"/>
    <property type="match status" value="1"/>
</dbReference>
<dbReference type="InterPro" id="IPR036523">
    <property type="entry name" value="SurE-like_sf"/>
</dbReference>
<dbReference type="GO" id="GO:0004309">
    <property type="term" value="F:exopolyphosphatase activity"/>
    <property type="evidence" value="ECO:0007669"/>
    <property type="project" value="TreeGrafter"/>
</dbReference>
<evidence type="ECO:0000256" key="6">
    <source>
        <dbReference type="ARBA" id="ARBA00022801"/>
    </source>
</evidence>
<dbReference type="GO" id="GO:0005737">
    <property type="term" value="C:cytoplasm"/>
    <property type="evidence" value="ECO:0007669"/>
    <property type="project" value="UniProtKB-SubCell"/>
</dbReference>
<dbReference type="Proteomes" id="UP000886803">
    <property type="component" value="Unassembled WGS sequence"/>
</dbReference>
<feature type="binding site" evidence="7">
    <location>
        <position position="8"/>
    </location>
    <ligand>
        <name>a divalent metal cation</name>
        <dbReference type="ChEBI" id="CHEBI:60240"/>
    </ligand>
</feature>
<comment type="function">
    <text evidence="7">Nucleotidase that shows phosphatase activity on nucleoside 5'-monophosphates.</text>
</comment>
<comment type="subcellular location">
    <subcellularLocation>
        <location evidence="7">Cytoplasm</location>
    </subcellularLocation>
</comment>
<dbReference type="InterPro" id="IPR002828">
    <property type="entry name" value="SurE-like_Pase/nucleotidase"/>
</dbReference>
<evidence type="ECO:0000256" key="2">
    <source>
        <dbReference type="ARBA" id="ARBA00011062"/>
    </source>
</evidence>
<evidence type="ECO:0000256" key="3">
    <source>
        <dbReference type="ARBA" id="ARBA00022490"/>
    </source>
</evidence>
<keyword evidence="5 7" id="KW-0547">Nucleotide-binding</keyword>
<accession>A0A9D2M5P5</accession>
<feature type="binding site" evidence="7">
    <location>
        <position position="9"/>
    </location>
    <ligand>
        <name>a divalent metal cation</name>
        <dbReference type="ChEBI" id="CHEBI:60240"/>
    </ligand>
</feature>
<gene>
    <name evidence="7 9" type="primary">surE</name>
    <name evidence="9" type="ORF">H9945_05360</name>
</gene>
<comment type="caution">
    <text evidence="9">The sequence shown here is derived from an EMBL/GenBank/DDBJ whole genome shotgun (WGS) entry which is preliminary data.</text>
</comment>
<evidence type="ECO:0000256" key="1">
    <source>
        <dbReference type="ARBA" id="ARBA00000815"/>
    </source>
</evidence>
<feature type="domain" description="Survival protein SurE-like phosphatase/nucleotidase" evidence="8">
    <location>
        <begin position="3"/>
        <end position="177"/>
    </location>
</feature>
<reference evidence="9" key="2">
    <citation type="submission" date="2021-04" db="EMBL/GenBank/DDBJ databases">
        <authorList>
            <person name="Gilroy R."/>
        </authorList>
    </citation>
    <scope>NUCLEOTIDE SEQUENCE</scope>
    <source>
        <strain evidence="9">ChiBcec8-13705</strain>
    </source>
</reference>
<reference evidence="9" key="1">
    <citation type="journal article" date="2021" name="PeerJ">
        <title>Extensive microbial diversity within the chicken gut microbiome revealed by metagenomics and culture.</title>
        <authorList>
            <person name="Gilroy R."/>
            <person name="Ravi A."/>
            <person name="Getino M."/>
            <person name="Pursley I."/>
            <person name="Horton D.L."/>
            <person name="Alikhan N.F."/>
            <person name="Baker D."/>
            <person name="Gharbi K."/>
            <person name="Hall N."/>
            <person name="Watson M."/>
            <person name="Adriaenssens E.M."/>
            <person name="Foster-Nyarko E."/>
            <person name="Jarju S."/>
            <person name="Secka A."/>
            <person name="Antonio M."/>
            <person name="Oren A."/>
            <person name="Chaudhuri R.R."/>
            <person name="La Ragione R."/>
            <person name="Hildebrand F."/>
            <person name="Pallen M.J."/>
        </authorList>
    </citation>
    <scope>NUCLEOTIDE SEQUENCE</scope>
    <source>
        <strain evidence="9">ChiBcec8-13705</strain>
    </source>
</reference>
<dbReference type="GO" id="GO:0008254">
    <property type="term" value="F:3'-nucleotidase activity"/>
    <property type="evidence" value="ECO:0007669"/>
    <property type="project" value="TreeGrafter"/>
</dbReference>
<evidence type="ECO:0000259" key="8">
    <source>
        <dbReference type="Pfam" id="PF01975"/>
    </source>
</evidence>
<dbReference type="Gene3D" id="3.40.1210.10">
    <property type="entry name" value="Survival protein SurE-like phosphatase/nucleotidase"/>
    <property type="match status" value="1"/>
</dbReference>
<evidence type="ECO:0000256" key="5">
    <source>
        <dbReference type="ARBA" id="ARBA00022741"/>
    </source>
</evidence>
<name>A0A9D2M5P5_9FIRM</name>
<dbReference type="GO" id="GO:0046872">
    <property type="term" value="F:metal ion binding"/>
    <property type="evidence" value="ECO:0007669"/>
    <property type="project" value="UniProtKB-UniRule"/>
</dbReference>
<organism evidence="9 10">
    <name type="scientific">Candidatus Gemmiger avicola</name>
    <dbReference type="NCBI Taxonomy" id="2838605"/>
    <lineage>
        <taxon>Bacteria</taxon>
        <taxon>Bacillati</taxon>
        <taxon>Bacillota</taxon>
        <taxon>Clostridia</taxon>
        <taxon>Eubacteriales</taxon>
        <taxon>Gemmiger</taxon>
    </lineage>
</organism>
<dbReference type="NCBIfam" id="TIGR00087">
    <property type="entry name" value="surE"/>
    <property type="match status" value="1"/>
</dbReference>
<dbReference type="GO" id="GO:0008253">
    <property type="term" value="F:5'-nucleotidase activity"/>
    <property type="evidence" value="ECO:0007669"/>
    <property type="project" value="UniProtKB-UniRule"/>
</dbReference>
<dbReference type="EC" id="3.1.3.5" evidence="7"/>
<dbReference type="GO" id="GO:0000166">
    <property type="term" value="F:nucleotide binding"/>
    <property type="evidence" value="ECO:0007669"/>
    <property type="project" value="UniProtKB-KW"/>
</dbReference>
<evidence type="ECO:0000256" key="4">
    <source>
        <dbReference type="ARBA" id="ARBA00022723"/>
    </source>
</evidence>
<evidence type="ECO:0000313" key="10">
    <source>
        <dbReference type="Proteomes" id="UP000886803"/>
    </source>
</evidence>
<dbReference type="PANTHER" id="PTHR30457:SF12">
    <property type="entry name" value="5'_3'-NUCLEOTIDASE SURE"/>
    <property type="match status" value="1"/>
</dbReference>
<comment type="similarity">
    <text evidence="2 7">Belongs to the SurE nucleotidase family.</text>
</comment>
<comment type="cofactor">
    <cofactor evidence="7">
        <name>a divalent metal cation</name>
        <dbReference type="ChEBI" id="CHEBI:60240"/>
    </cofactor>
    <text evidence="7">Binds 1 divalent metal cation per subunit.</text>
</comment>
<evidence type="ECO:0000313" key="9">
    <source>
        <dbReference type="EMBL" id="HJB41910.1"/>
    </source>
</evidence>
<evidence type="ECO:0000256" key="7">
    <source>
        <dbReference type="HAMAP-Rule" id="MF_00060"/>
    </source>
</evidence>
<dbReference type="SUPFAM" id="SSF64167">
    <property type="entry name" value="SurE-like"/>
    <property type="match status" value="1"/>
</dbReference>
<keyword evidence="6 7" id="KW-0378">Hydrolase</keyword>
<proteinExistence type="inferred from homology"/>
<keyword evidence="3 7" id="KW-0963">Cytoplasm</keyword>
<protein>
    <recommendedName>
        <fullName evidence="7">5'-nucleotidase SurE</fullName>
        <ecNumber evidence="7">3.1.3.5</ecNumber>
    </recommendedName>
    <alternativeName>
        <fullName evidence="7">Nucleoside 5'-monophosphate phosphohydrolase</fullName>
    </alternativeName>
</protein>
<keyword evidence="4 7" id="KW-0479">Metal-binding</keyword>
<dbReference type="EMBL" id="DWYG01000083">
    <property type="protein sequence ID" value="HJB41910.1"/>
    <property type="molecule type" value="Genomic_DNA"/>
</dbReference>
<feature type="binding site" evidence="7">
    <location>
        <position position="97"/>
    </location>
    <ligand>
        <name>a divalent metal cation</name>
        <dbReference type="ChEBI" id="CHEBI:60240"/>
    </ligand>
</feature>
<dbReference type="Pfam" id="PF01975">
    <property type="entry name" value="SurE"/>
    <property type="match status" value="1"/>
</dbReference>
<dbReference type="InterPro" id="IPR030048">
    <property type="entry name" value="SurE"/>
</dbReference>
<dbReference type="HAMAP" id="MF_00060">
    <property type="entry name" value="SurE"/>
    <property type="match status" value="1"/>
</dbReference>
<feature type="binding site" evidence="7">
    <location>
        <position position="39"/>
    </location>
    <ligand>
        <name>a divalent metal cation</name>
        <dbReference type="ChEBI" id="CHEBI:60240"/>
    </ligand>
</feature>
<dbReference type="AlphaFoldDB" id="A0A9D2M5P5"/>
<sequence>MNILVVNDDGIQSPGLACLARVAARLGRVWVVAPAQQCSAMSHRITVFGSLELRAAPDFPVSEVEAWTVSGTPADCVKVALARVLPQKPDLVLSGVNQGYNVGLDILYSGTVGATMEALVNGLRAMAVSIGMGDDYRVIDARLPDILRSLLPRPIEAWEIWNINFPACAPEELRGTREGCWPSALQFYHNTYHPTELEDGGIRLELTSTIEQNPEPGSDMDAVLRNYIAIGKISSAMLEAAHRARN</sequence>